<dbReference type="AlphaFoldDB" id="A0A9D4BV48"/>
<keyword evidence="2" id="KW-1185">Reference proteome</keyword>
<dbReference type="Proteomes" id="UP000828390">
    <property type="component" value="Unassembled WGS sequence"/>
</dbReference>
<organism evidence="1 2">
    <name type="scientific">Dreissena polymorpha</name>
    <name type="common">Zebra mussel</name>
    <name type="synonym">Mytilus polymorpha</name>
    <dbReference type="NCBI Taxonomy" id="45954"/>
    <lineage>
        <taxon>Eukaryota</taxon>
        <taxon>Metazoa</taxon>
        <taxon>Spiralia</taxon>
        <taxon>Lophotrochozoa</taxon>
        <taxon>Mollusca</taxon>
        <taxon>Bivalvia</taxon>
        <taxon>Autobranchia</taxon>
        <taxon>Heteroconchia</taxon>
        <taxon>Euheterodonta</taxon>
        <taxon>Imparidentia</taxon>
        <taxon>Neoheterodontei</taxon>
        <taxon>Myida</taxon>
        <taxon>Dreissenoidea</taxon>
        <taxon>Dreissenidae</taxon>
        <taxon>Dreissena</taxon>
    </lineage>
</organism>
<dbReference type="EMBL" id="JAIWYP010000014">
    <property type="protein sequence ID" value="KAH3707178.1"/>
    <property type="molecule type" value="Genomic_DNA"/>
</dbReference>
<name>A0A9D4BV48_DREPO</name>
<evidence type="ECO:0000313" key="1">
    <source>
        <dbReference type="EMBL" id="KAH3707178.1"/>
    </source>
</evidence>
<reference evidence="1" key="1">
    <citation type="journal article" date="2019" name="bioRxiv">
        <title>The Genome of the Zebra Mussel, Dreissena polymorpha: A Resource for Invasive Species Research.</title>
        <authorList>
            <person name="McCartney M.A."/>
            <person name="Auch B."/>
            <person name="Kono T."/>
            <person name="Mallez S."/>
            <person name="Zhang Y."/>
            <person name="Obille A."/>
            <person name="Becker A."/>
            <person name="Abrahante J.E."/>
            <person name="Garbe J."/>
            <person name="Badalamenti J.P."/>
            <person name="Herman A."/>
            <person name="Mangelson H."/>
            <person name="Liachko I."/>
            <person name="Sullivan S."/>
            <person name="Sone E.D."/>
            <person name="Koren S."/>
            <person name="Silverstein K.A.T."/>
            <person name="Beckman K.B."/>
            <person name="Gohl D.M."/>
        </authorList>
    </citation>
    <scope>NUCLEOTIDE SEQUENCE</scope>
    <source>
        <strain evidence="1">Duluth1</strain>
        <tissue evidence="1">Whole animal</tissue>
    </source>
</reference>
<comment type="caution">
    <text evidence="1">The sequence shown here is derived from an EMBL/GenBank/DDBJ whole genome shotgun (WGS) entry which is preliminary data.</text>
</comment>
<proteinExistence type="predicted"/>
<protein>
    <submittedName>
        <fullName evidence="1">Uncharacterized protein</fullName>
    </submittedName>
</protein>
<reference evidence="1" key="2">
    <citation type="submission" date="2020-11" db="EMBL/GenBank/DDBJ databases">
        <authorList>
            <person name="McCartney M.A."/>
            <person name="Auch B."/>
            <person name="Kono T."/>
            <person name="Mallez S."/>
            <person name="Becker A."/>
            <person name="Gohl D.M."/>
            <person name="Silverstein K.A.T."/>
            <person name="Koren S."/>
            <person name="Bechman K.B."/>
            <person name="Herman A."/>
            <person name="Abrahante J.E."/>
            <person name="Garbe J."/>
        </authorList>
    </citation>
    <scope>NUCLEOTIDE SEQUENCE</scope>
    <source>
        <strain evidence="1">Duluth1</strain>
        <tissue evidence="1">Whole animal</tissue>
    </source>
</reference>
<accession>A0A9D4BV48</accession>
<gene>
    <name evidence="1" type="ORF">DPMN_066575</name>
</gene>
<sequence length="57" mass="6420">MGEMEWADQGSKMAEMEFGSNGSEIWVNGVREQLQQNRGDEVEVQMEANGENGLEEQ</sequence>
<evidence type="ECO:0000313" key="2">
    <source>
        <dbReference type="Proteomes" id="UP000828390"/>
    </source>
</evidence>